<name>C5C6M0_BEUC1</name>
<dbReference type="KEGG" id="bcv:Bcav_4206"/>
<feature type="domain" description="Epoxide hydrolase N-terminal" evidence="5">
    <location>
        <begin position="4"/>
        <end position="105"/>
    </location>
</feature>
<dbReference type="Pfam" id="PF06441">
    <property type="entry name" value="EHN"/>
    <property type="match status" value="1"/>
</dbReference>
<organism evidence="6 7">
    <name type="scientific">Beutenbergia cavernae (strain ATCC BAA-8 / DSM 12333 / CCUG 43141 / JCM 11478 / NBRC 16432 / NCIMB 13614 / HKI 0122)</name>
    <dbReference type="NCBI Taxonomy" id="471853"/>
    <lineage>
        <taxon>Bacteria</taxon>
        <taxon>Bacillati</taxon>
        <taxon>Actinomycetota</taxon>
        <taxon>Actinomycetes</taxon>
        <taxon>Micrococcales</taxon>
        <taxon>Beutenbergiaceae</taxon>
        <taxon>Beutenbergia</taxon>
    </lineage>
</organism>
<proteinExistence type="inferred from homology"/>
<dbReference type="STRING" id="471853.Bcav_4206"/>
<evidence type="ECO:0000313" key="6">
    <source>
        <dbReference type="EMBL" id="ACQ82444.1"/>
    </source>
</evidence>
<feature type="compositionally biased region" description="Low complexity" evidence="4">
    <location>
        <begin position="306"/>
        <end position="325"/>
    </location>
</feature>
<dbReference type="GO" id="GO:0097176">
    <property type="term" value="P:epoxide metabolic process"/>
    <property type="evidence" value="ECO:0007669"/>
    <property type="project" value="TreeGrafter"/>
</dbReference>
<accession>C5C6M0</accession>
<evidence type="ECO:0000256" key="4">
    <source>
        <dbReference type="SAM" id="MobiDB-lite"/>
    </source>
</evidence>
<dbReference type="Proteomes" id="UP000007962">
    <property type="component" value="Chromosome"/>
</dbReference>
<reference evidence="6 7" key="1">
    <citation type="journal article" date="2009" name="Stand. Genomic Sci.">
        <title>Complete genome sequence of Beutenbergia cavernae type strain (HKI 0122).</title>
        <authorList>
            <person name="Land M."/>
            <person name="Pukall R."/>
            <person name="Abt B."/>
            <person name="Goker M."/>
            <person name="Rohde M."/>
            <person name="Glavina Del Rio T."/>
            <person name="Tice H."/>
            <person name="Copeland A."/>
            <person name="Cheng J.F."/>
            <person name="Lucas S."/>
            <person name="Chen F."/>
            <person name="Nolan M."/>
            <person name="Bruce D."/>
            <person name="Goodwin L."/>
            <person name="Pitluck S."/>
            <person name="Ivanova N."/>
            <person name="Mavromatis K."/>
            <person name="Ovchinnikova G."/>
            <person name="Pati A."/>
            <person name="Chen A."/>
            <person name="Palaniappan K."/>
            <person name="Hauser L."/>
            <person name="Chang Y.J."/>
            <person name="Jefferies C.C."/>
            <person name="Saunders E."/>
            <person name="Brettin T."/>
            <person name="Detter J.C."/>
            <person name="Han C."/>
            <person name="Chain P."/>
            <person name="Bristow J."/>
            <person name="Eisen J.A."/>
            <person name="Markowitz V."/>
            <person name="Hugenholtz P."/>
            <person name="Kyrpides N.C."/>
            <person name="Klenk H.P."/>
            <person name="Lapidus A."/>
        </authorList>
    </citation>
    <scope>NUCLEOTIDE SEQUENCE [LARGE SCALE GENOMIC DNA]</scope>
    <source>
        <strain evidence="7">ATCC BAA-8 / DSM 12333 / NBRC 16432</strain>
    </source>
</reference>
<dbReference type="SUPFAM" id="SSF53474">
    <property type="entry name" value="alpha/beta-Hydrolases"/>
    <property type="match status" value="2"/>
</dbReference>
<feature type="region of interest" description="Disordered" evidence="4">
    <location>
        <begin position="306"/>
        <end position="332"/>
    </location>
</feature>
<dbReference type="OrthoDB" id="27092at2"/>
<protein>
    <submittedName>
        <fullName evidence="6">Epoxide hydrolase domain protein</fullName>
    </submittedName>
</protein>
<dbReference type="PANTHER" id="PTHR21661">
    <property type="entry name" value="EPOXIDE HYDROLASE 1-RELATED"/>
    <property type="match status" value="1"/>
</dbReference>
<dbReference type="InterPro" id="IPR000639">
    <property type="entry name" value="Epox_hydrolase-like"/>
</dbReference>
<dbReference type="PRINTS" id="PR00412">
    <property type="entry name" value="EPOXHYDRLASE"/>
</dbReference>
<dbReference type="HOGENOM" id="CLU_019414_0_1_11"/>
<dbReference type="AlphaFoldDB" id="C5C6M0"/>
<dbReference type="GO" id="GO:0004301">
    <property type="term" value="F:epoxide hydrolase activity"/>
    <property type="evidence" value="ECO:0007669"/>
    <property type="project" value="TreeGrafter"/>
</dbReference>
<keyword evidence="2" id="KW-0058">Aromatic hydrocarbons catabolism</keyword>
<dbReference type="eggNOG" id="COG0596">
    <property type="taxonomic scope" value="Bacteria"/>
</dbReference>
<keyword evidence="3 6" id="KW-0378">Hydrolase</keyword>
<evidence type="ECO:0000256" key="1">
    <source>
        <dbReference type="ARBA" id="ARBA00010088"/>
    </source>
</evidence>
<evidence type="ECO:0000256" key="2">
    <source>
        <dbReference type="ARBA" id="ARBA00022797"/>
    </source>
</evidence>
<dbReference type="PIRSF" id="PIRSF001112">
    <property type="entry name" value="Epoxide_hydrolase"/>
    <property type="match status" value="1"/>
</dbReference>
<gene>
    <name evidence="6" type="ordered locus">Bcav_4206</name>
</gene>
<sequence>MEFRELTIDVPQAVLDDLTERLARTRWPNEPTGGEAGGLGEVRRLVSHWAEHYDWSEVQDRLNRWTHRVARVDGRDVHVVHERSAAPGAVPLLLLHGWPDSFYRFAHVVDRLTRRDGDDDDGPAFDVVVPSLPGYVFSEQPEPGGATLAAVAETIAQVMAGLGYERYVVHGGDWGAAIAQEIARAHPERVLGLHLTDVPFPNMFTVDRESATDAERAYLGASMAWAESASYFTVQSGAPLELAYGLSDSPVGLAGWLGDKFRAWSQAPLADDDVLTNVMLYWVTNTVRSSFRFYAEGLGGEWDSGDAAEWGGSAESGGVAESGGAAESGGSGGWGGDAAGYGSVGSGEWGGDAAGSGSGDDAGAAAADWSPRIEVPTAIALFPADLGGPAPREYVERFFDVRRYTLMPRGGHFAALEEPALLVDDLRAFAAQLAEAR</sequence>
<dbReference type="RefSeq" id="WP_015884681.1">
    <property type="nucleotide sequence ID" value="NC_012669.1"/>
</dbReference>
<dbReference type="InterPro" id="IPR010497">
    <property type="entry name" value="Epoxide_hydro_N"/>
</dbReference>
<comment type="similarity">
    <text evidence="1">Belongs to the peptidase S33 family.</text>
</comment>
<dbReference type="Gene3D" id="3.40.50.1820">
    <property type="entry name" value="alpha/beta hydrolase"/>
    <property type="match status" value="1"/>
</dbReference>
<evidence type="ECO:0000259" key="5">
    <source>
        <dbReference type="Pfam" id="PF06441"/>
    </source>
</evidence>
<evidence type="ECO:0000256" key="3">
    <source>
        <dbReference type="ARBA" id="ARBA00022801"/>
    </source>
</evidence>
<dbReference type="InterPro" id="IPR029058">
    <property type="entry name" value="AB_hydrolase_fold"/>
</dbReference>
<dbReference type="InterPro" id="IPR016292">
    <property type="entry name" value="Epoxide_hydrolase"/>
</dbReference>
<keyword evidence="7" id="KW-1185">Reference proteome</keyword>
<dbReference type="EMBL" id="CP001618">
    <property type="protein sequence ID" value="ACQ82444.1"/>
    <property type="molecule type" value="Genomic_DNA"/>
</dbReference>
<evidence type="ECO:0000313" key="7">
    <source>
        <dbReference type="Proteomes" id="UP000007962"/>
    </source>
</evidence>
<dbReference type="PANTHER" id="PTHR21661:SF35">
    <property type="entry name" value="EPOXIDE HYDROLASE"/>
    <property type="match status" value="1"/>
</dbReference>